<dbReference type="Proteomes" id="UP000215738">
    <property type="component" value="Unassembled WGS sequence"/>
</dbReference>
<dbReference type="PANTHER" id="PTHR30535:SF4">
    <property type="entry name" value="HEMIN-BINDING PERIPLASMIC PROTEIN HMUT"/>
    <property type="match status" value="1"/>
</dbReference>
<dbReference type="FunCoup" id="A0A263HBH2">
    <property type="interactions" value="197"/>
</dbReference>
<dbReference type="EMBL" id="UFSB01000001">
    <property type="protein sequence ID" value="SUU35297.1"/>
    <property type="molecule type" value="Genomic_DNA"/>
</dbReference>
<dbReference type="CDD" id="cd01149">
    <property type="entry name" value="HutB"/>
    <property type="match status" value="1"/>
</dbReference>
<sequence length="277" mass="30134">MKFIYSFFICLIVLISSARAEERIISIGGDVTEIIYALGMGELLVGRDNTSLFPERVKDVPDIGYMRQLNIEGILALKPTQVISSEVAQPAVVFDQLKAAGINVNTVSFGYTVESVVKKINQIGGNLNKITQASILANKFMNEIKAIPRSPLNVRVLFILNQAGTNQIVAGKNTVADEAIKLIGAKNAIENSVRFIPLSQEGLIAVNPDIIVMTHMGIKHLGTIDKVWSLAGIGQTNAGRHKRLLVVDDLSLMSFGLTTPSVLLQLRRAAENVQIDE</sequence>
<dbReference type="InterPro" id="IPR002491">
    <property type="entry name" value="ABC_transptr_periplasmic_BD"/>
</dbReference>
<dbReference type="SUPFAM" id="SSF53807">
    <property type="entry name" value="Helical backbone' metal receptor"/>
    <property type="match status" value="1"/>
</dbReference>
<gene>
    <name evidence="3" type="primary">hmuT</name>
    <name evidence="2" type="ORF">CFY87_07335</name>
    <name evidence="3" type="ORF">NCTC10851_00796</name>
</gene>
<dbReference type="AlphaFoldDB" id="A0A263HBH2"/>
<evidence type="ECO:0000313" key="5">
    <source>
        <dbReference type="Proteomes" id="UP000254507"/>
    </source>
</evidence>
<keyword evidence="4" id="KW-1185">Reference proteome</keyword>
<proteinExistence type="predicted"/>
<evidence type="ECO:0000313" key="2">
    <source>
        <dbReference type="EMBL" id="OZN24790.1"/>
    </source>
</evidence>
<dbReference type="EMBL" id="NLFK01000006">
    <property type="protein sequence ID" value="OZN24790.1"/>
    <property type="molecule type" value="Genomic_DNA"/>
</dbReference>
<dbReference type="PROSITE" id="PS50983">
    <property type="entry name" value="FE_B12_PBP"/>
    <property type="match status" value="1"/>
</dbReference>
<dbReference type="Pfam" id="PF01497">
    <property type="entry name" value="Peripla_BP_2"/>
    <property type="match status" value="1"/>
</dbReference>
<evidence type="ECO:0000313" key="4">
    <source>
        <dbReference type="Proteomes" id="UP000215738"/>
    </source>
</evidence>
<reference evidence="3 5" key="2">
    <citation type="submission" date="2018-06" db="EMBL/GenBank/DDBJ databases">
        <authorList>
            <consortium name="Pathogen Informatics"/>
            <person name="Doyle S."/>
        </authorList>
    </citation>
    <scope>NUCLEOTIDE SEQUENCE [LARGE SCALE GENOMIC DNA]</scope>
    <source>
        <strain evidence="3 5">NCTC10851</strain>
    </source>
</reference>
<accession>A0A263HBH2</accession>
<name>A0A263HBH2_9PAST</name>
<dbReference type="RefSeq" id="WP_094946566.1">
    <property type="nucleotide sequence ID" value="NZ_JBMHIA010000002.1"/>
</dbReference>
<evidence type="ECO:0000259" key="1">
    <source>
        <dbReference type="PROSITE" id="PS50983"/>
    </source>
</evidence>
<dbReference type="InterPro" id="IPR050902">
    <property type="entry name" value="ABC_Transporter_SBP"/>
</dbReference>
<feature type="domain" description="Fe/B12 periplasmic-binding" evidence="1">
    <location>
        <begin position="23"/>
        <end position="274"/>
    </location>
</feature>
<dbReference type="OrthoDB" id="9797736at2"/>
<dbReference type="InParanoid" id="A0A263HBH2"/>
<organism evidence="3 5">
    <name type="scientific">Actinobacillus seminis</name>
    <dbReference type="NCBI Taxonomy" id="722"/>
    <lineage>
        <taxon>Bacteria</taxon>
        <taxon>Pseudomonadati</taxon>
        <taxon>Pseudomonadota</taxon>
        <taxon>Gammaproteobacteria</taxon>
        <taxon>Pasteurellales</taxon>
        <taxon>Pasteurellaceae</taxon>
        <taxon>Actinobacillus</taxon>
    </lineage>
</organism>
<protein>
    <submittedName>
        <fullName evidence="2">Hemin ABC transporter substrate-binding protein</fullName>
    </submittedName>
    <submittedName>
        <fullName evidence="3">Hemin transport system periplasmic protein HmuT</fullName>
    </submittedName>
</protein>
<reference evidence="2 4" key="1">
    <citation type="submission" date="2017-07" db="EMBL/GenBank/DDBJ databases">
        <title>Virulence factors identified in Actinobacillus seminis.</title>
        <authorList>
            <person name="Negrete-Abascal E."/>
            <person name="Vaca-Pacheco S."/>
            <person name="Montes-Garcia F."/>
            <person name="Leyto-Gil A.M."/>
            <person name="Fragoso-Garcia E."/>
            <person name="Carvente-Garcia R."/>
            <person name="Perez-Agueros S."/>
            <person name="Castelan-Sanchez H.G."/>
            <person name="Garcia-Molina A."/>
            <person name="Villamar T.E."/>
            <person name="Vazquez-Cruz C."/>
        </authorList>
    </citation>
    <scope>NUCLEOTIDE SEQUENCE [LARGE SCALE GENOMIC DNA]</scope>
    <source>
        <strain evidence="2 4">ATCC 15768</strain>
    </source>
</reference>
<dbReference type="Proteomes" id="UP000254507">
    <property type="component" value="Unassembled WGS sequence"/>
</dbReference>
<evidence type="ECO:0000313" key="3">
    <source>
        <dbReference type="EMBL" id="SUU35297.1"/>
    </source>
</evidence>
<dbReference type="PANTHER" id="PTHR30535">
    <property type="entry name" value="VITAMIN B12-BINDING PROTEIN"/>
    <property type="match status" value="1"/>
</dbReference>
<dbReference type="Gene3D" id="3.40.50.1980">
    <property type="entry name" value="Nitrogenase molybdenum iron protein domain"/>
    <property type="match status" value="2"/>
</dbReference>